<proteinExistence type="predicted"/>
<gene>
    <name evidence="1" type="ORF">WOLCODRAFT_147101</name>
</gene>
<dbReference type="STRING" id="742152.A0A2H3ISM9"/>
<keyword evidence="2" id="KW-1185">Reference proteome</keyword>
<sequence>MTAAAAPLAPTAAPALDKVSLPNLSQTAAPGDDLKPTLPTLDRLGASLQPDVDVQKVASEFFRTFAQHVSANNVEGITSLFLEDGWWRDQLALTWEFRTFHGVGKIRKFLADQLAGSGIALGGVRDVALQQPYPDLA</sequence>
<dbReference type="SUPFAM" id="SSF54427">
    <property type="entry name" value="NTF2-like"/>
    <property type="match status" value="1"/>
</dbReference>
<evidence type="ECO:0000313" key="1">
    <source>
        <dbReference type="EMBL" id="PCH32992.1"/>
    </source>
</evidence>
<protein>
    <recommendedName>
        <fullName evidence="3">SnoaL-like domain-containing protein</fullName>
    </recommendedName>
</protein>
<feature type="non-terminal residue" evidence="1">
    <location>
        <position position="137"/>
    </location>
</feature>
<evidence type="ECO:0000313" key="2">
    <source>
        <dbReference type="Proteomes" id="UP000218811"/>
    </source>
</evidence>
<dbReference type="Proteomes" id="UP000218811">
    <property type="component" value="Unassembled WGS sequence"/>
</dbReference>
<evidence type="ECO:0008006" key="3">
    <source>
        <dbReference type="Google" id="ProtNLM"/>
    </source>
</evidence>
<dbReference type="InterPro" id="IPR032710">
    <property type="entry name" value="NTF2-like_dom_sf"/>
</dbReference>
<reference evidence="1 2" key="1">
    <citation type="journal article" date="2012" name="Science">
        <title>The Paleozoic origin of enzymatic lignin decomposition reconstructed from 31 fungal genomes.</title>
        <authorList>
            <person name="Floudas D."/>
            <person name="Binder M."/>
            <person name="Riley R."/>
            <person name="Barry K."/>
            <person name="Blanchette R.A."/>
            <person name="Henrissat B."/>
            <person name="Martinez A.T."/>
            <person name="Otillar R."/>
            <person name="Spatafora J.W."/>
            <person name="Yadav J.S."/>
            <person name="Aerts A."/>
            <person name="Benoit I."/>
            <person name="Boyd A."/>
            <person name="Carlson A."/>
            <person name="Copeland A."/>
            <person name="Coutinho P.M."/>
            <person name="de Vries R.P."/>
            <person name="Ferreira P."/>
            <person name="Findley K."/>
            <person name="Foster B."/>
            <person name="Gaskell J."/>
            <person name="Glotzer D."/>
            <person name="Gorecki P."/>
            <person name="Heitman J."/>
            <person name="Hesse C."/>
            <person name="Hori C."/>
            <person name="Igarashi K."/>
            <person name="Jurgens J.A."/>
            <person name="Kallen N."/>
            <person name="Kersten P."/>
            <person name="Kohler A."/>
            <person name="Kuees U."/>
            <person name="Kumar T.K.A."/>
            <person name="Kuo A."/>
            <person name="LaButti K."/>
            <person name="Larrondo L.F."/>
            <person name="Lindquist E."/>
            <person name="Ling A."/>
            <person name="Lombard V."/>
            <person name="Lucas S."/>
            <person name="Lundell T."/>
            <person name="Martin R."/>
            <person name="McLaughlin D.J."/>
            <person name="Morgenstern I."/>
            <person name="Morin E."/>
            <person name="Murat C."/>
            <person name="Nagy L.G."/>
            <person name="Nolan M."/>
            <person name="Ohm R.A."/>
            <person name="Patyshakuliyeva A."/>
            <person name="Rokas A."/>
            <person name="Ruiz-Duenas F.J."/>
            <person name="Sabat G."/>
            <person name="Salamov A."/>
            <person name="Samejima M."/>
            <person name="Schmutz J."/>
            <person name="Slot J.C."/>
            <person name="St John F."/>
            <person name="Stenlid J."/>
            <person name="Sun H."/>
            <person name="Sun S."/>
            <person name="Syed K."/>
            <person name="Tsang A."/>
            <person name="Wiebenga A."/>
            <person name="Young D."/>
            <person name="Pisabarro A."/>
            <person name="Eastwood D.C."/>
            <person name="Martin F."/>
            <person name="Cullen D."/>
            <person name="Grigoriev I.V."/>
            <person name="Hibbett D.S."/>
        </authorList>
    </citation>
    <scope>NUCLEOTIDE SEQUENCE [LARGE SCALE GENOMIC DNA]</scope>
    <source>
        <strain evidence="1 2">MD-104</strain>
    </source>
</reference>
<dbReference type="EMBL" id="KB467831">
    <property type="protein sequence ID" value="PCH32992.1"/>
    <property type="molecule type" value="Genomic_DNA"/>
</dbReference>
<name>A0A2H3ISM9_WOLCO</name>
<accession>A0A2H3ISM9</accession>
<dbReference type="AlphaFoldDB" id="A0A2H3ISM9"/>
<organism evidence="1 2">
    <name type="scientific">Wolfiporia cocos (strain MD-104)</name>
    <name type="common">Brown rot fungus</name>
    <dbReference type="NCBI Taxonomy" id="742152"/>
    <lineage>
        <taxon>Eukaryota</taxon>
        <taxon>Fungi</taxon>
        <taxon>Dikarya</taxon>
        <taxon>Basidiomycota</taxon>
        <taxon>Agaricomycotina</taxon>
        <taxon>Agaricomycetes</taxon>
        <taxon>Polyporales</taxon>
        <taxon>Phaeolaceae</taxon>
        <taxon>Wolfiporia</taxon>
    </lineage>
</organism>
<dbReference type="OrthoDB" id="74360at2759"/>